<gene>
    <name evidence="2" type="ORF">HHK36_020805</name>
</gene>
<dbReference type="OMA" id="IQTMRGF"/>
<dbReference type="OrthoDB" id="1936089at2759"/>
<dbReference type="Pfam" id="PF03242">
    <property type="entry name" value="LEA_3a"/>
    <property type="match status" value="1"/>
</dbReference>
<name>A0A835D961_TETSI</name>
<evidence type="ECO:0000313" key="2">
    <source>
        <dbReference type="EMBL" id="KAF8394591.1"/>
    </source>
</evidence>
<dbReference type="InterPro" id="IPR004926">
    <property type="entry name" value="LEA_3a"/>
</dbReference>
<reference evidence="2 3" key="1">
    <citation type="submission" date="2020-04" db="EMBL/GenBank/DDBJ databases">
        <title>Plant Genome Project.</title>
        <authorList>
            <person name="Zhang R.-G."/>
        </authorList>
    </citation>
    <scope>NUCLEOTIDE SEQUENCE [LARGE SCALE GENOMIC DNA]</scope>
    <source>
        <strain evidence="2">YNK0</strain>
        <tissue evidence="2">Leaf</tissue>
    </source>
</reference>
<proteinExistence type="predicted"/>
<accession>A0A835D961</accession>
<keyword evidence="3" id="KW-1185">Reference proteome</keyword>
<feature type="region of interest" description="Disordered" evidence="1">
    <location>
        <begin position="61"/>
        <end position="85"/>
    </location>
</feature>
<dbReference type="Proteomes" id="UP000655225">
    <property type="component" value="Unassembled WGS sequence"/>
</dbReference>
<dbReference type="GO" id="GO:0005739">
    <property type="term" value="C:mitochondrion"/>
    <property type="evidence" value="ECO:0007669"/>
    <property type="project" value="TreeGrafter"/>
</dbReference>
<dbReference type="GO" id="GO:0006950">
    <property type="term" value="P:response to stress"/>
    <property type="evidence" value="ECO:0007669"/>
    <property type="project" value="TreeGrafter"/>
</dbReference>
<comment type="caution">
    <text evidence="2">The sequence shown here is derived from an EMBL/GenBank/DDBJ whole genome shotgun (WGS) entry which is preliminary data.</text>
</comment>
<organism evidence="2 3">
    <name type="scientific">Tetracentron sinense</name>
    <name type="common">Spur-leaf</name>
    <dbReference type="NCBI Taxonomy" id="13715"/>
    <lineage>
        <taxon>Eukaryota</taxon>
        <taxon>Viridiplantae</taxon>
        <taxon>Streptophyta</taxon>
        <taxon>Embryophyta</taxon>
        <taxon>Tracheophyta</taxon>
        <taxon>Spermatophyta</taxon>
        <taxon>Magnoliopsida</taxon>
        <taxon>Trochodendrales</taxon>
        <taxon>Trochodendraceae</taxon>
        <taxon>Tetracentron</taxon>
    </lineage>
</organism>
<dbReference type="PANTHER" id="PTHR33509">
    <property type="entry name" value="LATE EMBRYOGENIS ABUNDANT PROTEIN 2-RELATED"/>
    <property type="match status" value="1"/>
</dbReference>
<dbReference type="EMBL" id="JABCRI010000014">
    <property type="protein sequence ID" value="KAF8394591.1"/>
    <property type="molecule type" value="Genomic_DNA"/>
</dbReference>
<evidence type="ECO:0000256" key="1">
    <source>
        <dbReference type="SAM" id="MobiDB-lite"/>
    </source>
</evidence>
<sequence>MARSFSNAKLLSAFVVDGVSLAINRTNPCNPARVVAKSLRLSAVWRGYAAASQGVVSSVVRGGGRSGGTVKQGEERGMQKDGSETCSWVPDPVTGYYRPENRGDEIDVAELREMLLNHKIREH</sequence>
<dbReference type="PANTHER" id="PTHR33509:SF5">
    <property type="entry name" value="PROTEIN SENESCENCE-ASSOCIATED GENE 21, MITOCHONDRIAL"/>
    <property type="match status" value="1"/>
</dbReference>
<dbReference type="AlphaFoldDB" id="A0A835D961"/>
<protein>
    <submittedName>
        <fullName evidence="2">Uncharacterized protein</fullName>
    </submittedName>
</protein>
<feature type="compositionally biased region" description="Basic and acidic residues" evidence="1">
    <location>
        <begin position="72"/>
        <end position="83"/>
    </location>
</feature>
<evidence type="ECO:0000313" key="3">
    <source>
        <dbReference type="Proteomes" id="UP000655225"/>
    </source>
</evidence>